<feature type="domain" description="RNA polymerase sigma factor 54 DNA-binding" evidence="9">
    <location>
        <begin position="269"/>
        <end position="425"/>
    </location>
</feature>
<evidence type="ECO:0000256" key="7">
    <source>
        <dbReference type="ARBA" id="ARBA00023125"/>
    </source>
</evidence>
<comment type="caution">
    <text evidence="11">The sequence shown here is derived from an EMBL/GenBank/DDBJ whole genome shotgun (WGS) entry which is preliminary data.</text>
</comment>
<keyword evidence="7" id="KW-0238">DNA-binding</keyword>
<dbReference type="PRINTS" id="PR00045">
    <property type="entry name" value="SIGMA54FCT"/>
</dbReference>
<dbReference type="Pfam" id="PF04963">
    <property type="entry name" value="Sigma54_CBD"/>
    <property type="match status" value="1"/>
</dbReference>
<dbReference type="RefSeq" id="WP_235808661.1">
    <property type="nucleotide sequence ID" value="NZ_KQ960953.1"/>
</dbReference>
<dbReference type="PROSITE" id="PS50044">
    <property type="entry name" value="SIGMA54_3"/>
    <property type="match status" value="1"/>
</dbReference>
<keyword evidence="5" id="KW-0805">Transcription regulation</keyword>
<sequence length="429" mass="49884">MMIGPELILEQQIKLNQRQLLSMKLLALPMQNLHEFIQEKIVENPLLELDDSFSKEKNSYSDERFWEQIPDRSRSFESVLLQELRMHISSTRLYEAAKLIVCSLDTRGFFLGDLAKLGEIGGFSPDEMKRALAAVRACEPFGVGASSVQESLLIQLPHQTNVPEGTEMIIKKYFSEFLHSKWDVIERKSGLSFKAVKAVRDFIKKMSPYPAHQFMDNVQYIHPEVEIISLEKGKLGIRFLEELPSLIYRSDLYELYNNTEDKEIRSFLLKHKKNYLILQEALVYRRMSIMKVIQYILQVQKHFFLQYGDIKPLLQKDISLATGLSASTVSRVCHERYVLFKGKIYAVQDFLGRAYVCGAKKKEPVSDKFVMQQLKNLIQGEDKLRPLSDQEICSVLEKYKISISRRTVTKLRLKLNIPNSSMRRRQYLL</sequence>
<dbReference type="InterPro" id="IPR000394">
    <property type="entry name" value="RNA_pol_sigma_54"/>
</dbReference>
<dbReference type="GO" id="GO:0001216">
    <property type="term" value="F:DNA-binding transcription activator activity"/>
    <property type="evidence" value="ECO:0007669"/>
    <property type="project" value="InterPro"/>
</dbReference>
<dbReference type="PIRSF" id="PIRSF000774">
    <property type="entry name" value="RpoN"/>
    <property type="match status" value="1"/>
</dbReference>
<dbReference type="GO" id="GO:0016987">
    <property type="term" value="F:sigma factor activity"/>
    <property type="evidence" value="ECO:0007669"/>
    <property type="project" value="UniProtKB-KW"/>
</dbReference>
<evidence type="ECO:0000256" key="3">
    <source>
        <dbReference type="ARBA" id="ARBA00022679"/>
    </source>
</evidence>
<accession>A0A134CEC1</accession>
<evidence type="ECO:0000259" key="10">
    <source>
        <dbReference type="Pfam" id="PF04963"/>
    </source>
</evidence>
<keyword evidence="12" id="KW-1185">Reference proteome</keyword>
<keyword evidence="2" id="KW-0240">DNA-directed RNA polymerase</keyword>
<keyword evidence="4" id="KW-0548">Nucleotidyltransferase</keyword>
<keyword evidence="8" id="KW-0804">Transcription</keyword>
<keyword evidence="6" id="KW-0731">Sigma factor</keyword>
<dbReference type="PATRIC" id="fig|1588748.3.peg.1254"/>
<dbReference type="InterPro" id="IPR007634">
    <property type="entry name" value="RNA_pol_sigma_54_DNA-bd"/>
</dbReference>
<dbReference type="Pfam" id="PF04552">
    <property type="entry name" value="Sigma54_DBD"/>
    <property type="match status" value="1"/>
</dbReference>
<dbReference type="EMBL" id="LSDT01000046">
    <property type="protein sequence ID" value="KXB90542.1"/>
    <property type="molecule type" value="Genomic_DNA"/>
</dbReference>
<dbReference type="Proteomes" id="UP000070160">
    <property type="component" value="Unassembled WGS sequence"/>
</dbReference>
<dbReference type="GO" id="GO:0000428">
    <property type="term" value="C:DNA-directed RNA polymerase complex"/>
    <property type="evidence" value="ECO:0007669"/>
    <property type="project" value="UniProtKB-KW"/>
</dbReference>
<protein>
    <submittedName>
        <fullName evidence="11">Putative RNA polymerase sigma-54 factor</fullName>
    </submittedName>
</protein>
<evidence type="ECO:0000256" key="2">
    <source>
        <dbReference type="ARBA" id="ARBA00022478"/>
    </source>
</evidence>
<evidence type="ECO:0000256" key="4">
    <source>
        <dbReference type="ARBA" id="ARBA00022695"/>
    </source>
</evidence>
<dbReference type="Pfam" id="PF00309">
    <property type="entry name" value="Sigma54_AID"/>
    <property type="match status" value="1"/>
</dbReference>
<dbReference type="InterPro" id="IPR007046">
    <property type="entry name" value="RNA_pol_sigma_54_core-bd"/>
</dbReference>
<comment type="similarity">
    <text evidence="1">Belongs to the sigma-54 factor family.</text>
</comment>
<name>A0A134CEC1_9FIRM</name>
<evidence type="ECO:0000259" key="9">
    <source>
        <dbReference type="Pfam" id="PF04552"/>
    </source>
</evidence>
<dbReference type="GO" id="GO:0016779">
    <property type="term" value="F:nucleotidyltransferase activity"/>
    <property type="evidence" value="ECO:0007669"/>
    <property type="project" value="UniProtKB-KW"/>
</dbReference>
<dbReference type="PANTHER" id="PTHR32248">
    <property type="entry name" value="RNA POLYMERASE SIGMA-54 FACTOR"/>
    <property type="match status" value="1"/>
</dbReference>
<dbReference type="GO" id="GO:0006352">
    <property type="term" value="P:DNA-templated transcription initiation"/>
    <property type="evidence" value="ECO:0007669"/>
    <property type="project" value="InterPro"/>
</dbReference>
<organism evidence="11 12">
    <name type="scientific">Megasphaera hutchinsoni</name>
    <dbReference type="NCBI Taxonomy" id="1588748"/>
    <lineage>
        <taxon>Bacteria</taxon>
        <taxon>Bacillati</taxon>
        <taxon>Bacillota</taxon>
        <taxon>Negativicutes</taxon>
        <taxon>Veillonellales</taxon>
        <taxon>Veillonellaceae</taxon>
        <taxon>Megasphaera</taxon>
    </lineage>
</organism>
<evidence type="ECO:0000256" key="1">
    <source>
        <dbReference type="ARBA" id="ARBA00008798"/>
    </source>
</evidence>
<proteinExistence type="inferred from homology"/>
<evidence type="ECO:0000256" key="8">
    <source>
        <dbReference type="ARBA" id="ARBA00023163"/>
    </source>
</evidence>
<keyword evidence="3" id="KW-0808">Transferase</keyword>
<evidence type="ECO:0000256" key="6">
    <source>
        <dbReference type="ARBA" id="ARBA00023082"/>
    </source>
</evidence>
<dbReference type="InterPro" id="IPR038709">
    <property type="entry name" value="RpoN_core-bd_sf"/>
</dbReference>
<dbReference type="Gene3D" id="1.10.10.60">
    <property type="entry name" value="Homeodomain-like"/>
    <property type="match status" value="1"/>
</dbReference>
<evidence type="ECO:0000313" key="11">
    <source>
        <dbReference type="EMBL" id="KXB90542.1"/>
    </source>
</evidence>
<feature type="domain" description="RNA polymerase sigma factor 54 core-binding" evidence="10">
    <location>
        <begin position="67"/>
        <end position="240"/>
    </location>
</feature>
<dbReference type="AlphaFoldDB" id="A0A134CEC1"/>
<dbReference type="GO" id="GO:0003677">
    <property type="term" value="F:DNA binding"/>
    <property type="evidence" value="ECO:0007669"/>
    <property type="project" value="UniProtKB-KW"/>
</dbReference>
<evidence type="ECO:0000313" key="12">
    <source>
        <dbReference type="Proteomes" id="UP000070160"/>
    </source>
</evidence>
<evidence type="ECO:0000256" key="5">
    <source>
        <dbReference type="ARBA" id="ARBA00023015"/>
    </source>
</evidence>
<dbReference type="PANTHER" id="PTHR32248:SF4">
    <property type="entry name" value="RNA POLYMERASE SIGMA-54 FACTOR"/>
    <property type="match status" value="1"/>
</dbReference>
<dbReference type="Gene3D" id="1.10.10.1330">
    <property type="entry name" value="RNA polymerase sigma-54 factor, core-binding domain"/>
    <property type="match status" value="1"/>
</dbReference>
<gene>
    <name evidence="11" type="ORF">HMPREF3182_01297</name>
</gene>
<dbReference type="STRING" id="1588748.HMPREF3182_01297"/>
<reference evidence="12" key="1">
    <citation type="submission" date="2016-01" db="EMBL/GenBank/DDBJ databases">
        <authorList>
            <person name="Mitreva M."/>
            <person name="Pepin K.H."/>
            <person name="Mihindukulasuriya K.A."/>
            <person name="Fulton R."/>
            <person name="Fronick C."/>
            <person name="O'Laughlin M."/>
            <person name="Miner T."/>
            <person name="Herter B."/>
            <person name="Rosa B.A."/>
            <person name="Cordes M."/>
            <person name="Tomlinson C."/>
            <person name="Wollam A."/>
            <person name="Palsikar V.B."/>
            <person name="Mardis E.R."/>
            <person name="Wilson R.K."/>
        </authorList>
    </citation>
    <scope>NUCLEOTIDE SEQUENCE [LARGE SCALE GENOMIC DNA]</scope>
    <source>
        <strain evidence="12">KA00182</strain>
    </source>
</reference>